<dbReference type="RefSeq" id="WP_354193957.1">
    <property type="nucleotide sequence ID" value="NZ_JBEPML010000005.1"/>
</dbReference>
<protein>
    <recommendedName>
        <fullName evidence="3">Flagellar biosynthesis protein FlgJ</fullName>
    </recommendedName>
</protein>
<gene>
    <name evidence="1" type="ORF">ABID37_001839</name>
</gene>
<reference evidence="1 2" key="1">
    <citation type="submission" date="2024-06" db="EMBL/GenBank/DDBJ databases">
        <title>Genomic Encyclopedia of Type Strains, Phase IV (KMG-IV): sequencing the most valuable type-strain genomes for metagenomic binning, comparative biology and taxonomic classification.</title>
        <authorList>
            <person name="Goeker M."/>
        </authorList>
    </citation>
    <scope>NUCLEOTIDE SEQUENCE [LARGE SCALE GENOMIC DNA]</scope>
    <source>
        <strain evidence="1 2">DSM 27865</strain>
    </source>
</reference>
<name>A0ABV2MXY7_9HYPH</name>
<accession>A0ABV2MXY7</accession>
<sequence length="180" mass="18782">MAISPPSDIVLDVARAADPADVRKAHAELLNRTGGTDAAFEAAGTASVAARAPKPADGAGSFKRFEAMVLQTFIETMLPKDAEGVYGKGFAGDMWKARMAEHLADVVSDRGGIGIAKSLAAAQYLTGSYGETIVPVSANPQKAELNDQLSMSSSLVHQIQMRIVRSLGDAGPAQTELPSK</sequence>
<organism evidence="1 2">
    <name type="scientific">Aquamicrobium terrae</name>
    <dbReference type="NCBI Taxonomy" id="1324945"/>
    <lineage>
        <taxon>Bacteria</taxon>
        <taxon>Pseudomonadati</taxon>
        <taxon>Pseudomonadota</taxon>
        <taxon>Alphaproteobacteria</taxon>
        <taxon>Hyphomicrobiales</taxon>
        <taxon>Phyllobacteriaceae</taxon>
        <taxon>Aquamicrobium</taxon>
    </lineage>
</organism>
<evidence type="ECO:0000313" key="2">
    <source>
        <dbReference type="Proteomes" id="UP001549076"/>
    </source>
</evidence>
<evidence type="ECO:0000313" key="1">
    <source>
        <dbReference type="EMBL" id="MET3791631.1"/>
    </source>
</evidence>
<dbReference type="Proteomes" id="UP001549076">
    <property type="component" value="Unassembled WGS sequence"/>
</dbReference>
<keyword evidence="2" id="KW-1185">Reference proteome</keyword>
<dbReference type="EMBL" id="JBEPML010000005">
    <property type="protein sequence ID" value="MET3791631.1"/>
    <property type="molecule type" value="Genomic_DNA"/>
</dbReference>
<proteinExistence type="predicted"/>
<comment type="caution">
    <text evidence="1">The sequence shown here is derived from an EMBL/GenBank/DDBJ whole genome shotgun (WGS) entry which is preliminary data.</text>
</comment>
<evidence type="ECO:0008006" key="3">
    <source>
        <dbReference type="Google" id="ProtNLM"/>
    </source>
</evidence>